<dbReference type="Pfam" id="PF02378">
    <property type="entry name" value="PTS_EIIC"/>
    <property type="match status" value="1"/>
</dbReference>
<dbReference type="AlphaFoldDB" id="R2T1W2"/>
<feature type="transmembrane region" description="Helical" evidence="9">
    <location>
        <begin position="110"/>
        <end position="131"/>
    </location>
</feature>
<evidence type="ECO:0000256" key="1">
    <source>
        <dbReference type="ARBA" id="ARBA00004651"/>
    </source>
</evidence>
<feature type="transmembrane region" description="Helical" evidence="9">
    <location>
        <begin position="227"/>
        <end position="244"/>
    </location>
</feature>
<gene>
    <name evidence="11" type="ORF">UAU_01994</name>
</gene>
<sequence length="445" mass="48373">MDNQKKTMMDRVTEFTNKISGPLARFANTDIISSVVAGLVAVTPIIMIGSIFLILYVLGSPDVGTSGKPLIGFLAPLAGKFAWMNSLTMNMMSLYCSIAIPYNYAQKKKMNTLTCSLLGLATFLIFTINGYDEAGGISVTSFSASGLFVCIITSIVGVQILKFFLDKNITIKMPDSVPPNIGNAFGALLPFATIFGIAWLIRTIMNFDMVAWLNTLLEPIITSSDSLWMAMLVTFICLLLWSVGLHGDNMFIALFTPFGLTWVNQNASALADGVSNYDLPNILAGLGNTGLIRLTIWTAAVWPLLFLMITSKRKQFKTIGLTALAPGIFTIVEPVIYGLPIALNPYLMVPFILSGTISTGVGYLLMSTSFFGKFYAVVPWATPPFLLGPLGTGDMKTALIPFLSFAIGLVIYVPFWKVYNQSLDAIEQQEVEEAPSVEMIQGNEA</sequence>
<dbReference type="eggNOG" id="COG1455">
    <property type="taxonomic scope" value="Bacteria"/>
</dbReference>
<dbReference type="GO" id="GO:0005886">
    <property type="term" value="C:plasma membrane"/>
    <property type="evidence" value="ECO:0007669"/>
    <property type="project" value="UniProtKB-SubCell"/>
</dbReference>
<feature type="transmembrane region" description="Helical" evidence="9">
    <location>
        <begin position="398"/>
        <end position="419"/>
    </location>
</feature>
<accession>R2T1W2</accession>
<dbReference type="EMBL" id="AJAQ01000015">
    <property type="protein sequence ID" value="EOH94259.1"/>
    <property type="molecule type" value="Genomic_DNA"/>
</dbReference>
<feature type="transmembrane region" description="Helical" evidence="9">
    <location>
        <begin position="185"/>
        <end position="207"/>
    </location>
</feature>
<feature type="domain" description="PTS EIIC type-3" evidence="10">
    <location>
        <begin position="15"/>
        <end position="415"/>
    </location>
</feature>
<organism evidence="11 12">
    <name type="scientific">Enterococcus pallens ATCC BAA-351</name>
    <dbReference type="NCBI Taxonomy" id="1158607"/>
    <lineage>
        <taxon>Bacteria</taxon>
        <taxon>Bacillati</taxon>
        <taxon>Bacillota</taxon>
        <taxon>Bacilli</taxon>
        <taxon>Lactobacillales</taxon>
        <taxon>Enterococcaceae</taxon>
        <taxon>Enterococcus</taxon>
    </lineage>
</organism>
<evidence type="ECO:0000256" key="7">
    <source>
        <dbReference type="ARBA" id="ARBA00023136"/>
    </source>
</evidence>
<feature type="transmembrane region" description="Helical" evidence="9">
    <location>
        <begin position="35"/>
        <end position="58"/>
    </location>
</feature>
<keyword evidence="5 9" id="KW-0812">Transmembrane</keyword>
<evidence type="ECO:0000256" key="4">
    <source>
        <dbReference type="ARBA" id="ARBA00022597"/>
    </source>
</evidence>
<keyword evidence="3 8" id="KW-1003">Cell membrane</keyword>
<dbReference type="InterPro" id="IPR003352">
    <property type="entry name" value="PTS_EIIC"/>
</dbReference>
<dbReference type="GO" id="GO:0008982">
    <property type="term" value="F:protein-N(PI)-phosphohistidine-sugar phosphotransferase activity"/>
    <property type="evidence" value="ECO:0007669"/>
    <property type="project" value="UniProtKB-UniRule"/>
</dbReference>
<dbReference type="InterPro" id="IPR004796">
    <property type="entry name" value="PTS_IIC_cello"/>
</dbReference>
<dbReference type="HOGENOM" id="CLU_029688_1_2_9"/>
<dbReference type="PANTHER" id="PTHR33989:SF4">
    <property type="entry name" value="PTS SYSTEM N,N'-DIACETYLCHITOBIOSE-SPECIFIC EIIC COMPONENT"/>
    <property type="match status" value="1"/>
</dbReference>
<dbReference type="InterPro" id="IPR004501">
    <property type="entry name" value="PTS_EIIC_3"/>
</dbReference>
<feature type="transmembrane region" description="Helical" evidence="9">
    <location>
        <begin position="143"/>
        <end position="165"/>
    </location>
</feature>
<comment type="subcellular location">
    <subcellularLocation>
        <location evidence="1">Cell membrane</location>
        <topology evidence="1">Multi-pass membrane protein</topology>
    </subcellularLocation>
</comment>
<reference evidence="11 12" key="1">
    <citation type="submission" date="2013-02" db="EMBL/GenBank/DDBJ databases">
        <title>The Genome Sequence of Enterococcus pallens BAA-351.</title>
        <authorList>
            <consortium name="The Broad Institute Genome Sequencing Platform"/>
            <consortium name="The Broad Institute Genome Sequencing Center for Infectious Disease"/>
            <person name="Earl A.M."/>
            <person name="Gilmore M.S."/>
            <person name="Lebreton F."/>
            <person name="Walker B."/>
            <person name="Young S.K."/>
            <person name="Zeng Q."/>
            <person name="Gargeya S."/>
            <person name="Fitzgerald M."/>
            <person name="Haas B."/>
            <person name="Abouelleil A."/>
            <person name="Alvarado L."/>
            <person name="Arachchi H.M."/>
            <person name="Berlin A.M."/>
            <person name="Chapman S.B."/>
            <person name="Dewar J."/>
            <person name="Goldberg J."/>
            <person name="Griggs A."/>
            <person name="Gujja S."/>
            <person name="Hansen M."/>
            <person name="Howarth C."/>
            <person name="Imamovic A."/>
            <person name="Larimer J."/>
            <person name="McCowan C."/>
            <person name="Murphy C."/>
            <person name="Neiman D."/>
            <person name="Pearson M."/>
            <person name="Priest M."/>
            <person name="Roberts A."/>
            <person name="Saif S."/>
            <person name="Shea T."/>
            <person name="Sisk P."/>
            <person name="Sykes S."/>
            <person name="Wortman J."/>
            <person name="Nusbaum C."/>
            <person name="Birren B."/>
        </authorList>
    </citation>
    <scope>NUCLEOTIDE SEQUENCE [LARGE SCALE GENOMIC DNA]</scope>
    <source>
        <strain evidence="11 12">ATCC BAA-351</strain>
    </source>
</reference>
<evidence type="ECO:0000256" key="9">
    <source>
        <dbReference type="SAM" id="Phobius"/>
    </source>
</evidence>
<keyword evidence="2 8" id="KW-0813">Transport</keyword>
<evidence type="ECO:0000256" key="3">
    <source>
        <dbReference type="ARBA" id="ARBA00022475"/>
    </source>
</evidence>
<evidence type="ECO:0000313" key="11">
    <source>
        <dbReference type="EMBL" id="EOH94259.1"/>
    </source>
</evidence>
<feature type="transmembrane region" description="Helical" evidence="9">
    <location>
        <begin position="374"/>
        <end position="392"/>
    </location>
</feature>
<dbReference type="Proteomes" id="UP000013782">
    <property type="component" value="Unassembled WGS sequence"/>
</dbReference>
<dbReference type="PROSITE" id="PS51105">
    <property type="entry name" value="PTS_EIIC_TYPE_3"/>
    <property type="match status" value="1"/>
</dbReference>
<comment type="function">
    <text evidence="8">The phosphoenolpyruvate-dependent sugar phosphotransferase system (PTS), a major carbohydrate active -transport system, catalyzes the phosphorylation of incoming sugar substrates concomitant with their translocation across the cell membrane.</text>
</comment>
<evidence type="ECO:0000256" key="5">
    <source>
        <dbReference type="ARBA" id="ARBA00022692"/>
    </source>
</evidence>
<dbReference type="STRING" id="160454.RV10_GL001952"/>
<feature type="transmembrane region" description="Helical" evidence="9">
    <location>
        <begin position="291"/>
        <end position="309"/>
    </location>
</feature>
<feature type="transmembrane region" description="Helical" evidence="9">
    <location>
        <begin position="346"/>
        <end position="365"/>
    </location>
</feature>
<dbReference type="RefSeq" id="WP_010756985.1">
    <property type="nucleotide sequence ID" value="NZ_ASWD01000001.1"/>
</dbReference>
<dbReference type="PIRSF" id="PIRSF006351">
    <property type="entry name" value="PTS_EIIC-Cellobiose"/>
    <property type="match status" value="1"/>
</dbReference>
<keyword evidence="7 8" id="KW-0472">Membrane</keyword>
<dbReference type="GO" id="GO:0009401">
    <property type="term" value="P:phosphoenolpyruvate-dependent sugar phosphotransferase system"/>
    <property type="evidence" value="ECO:0007669"/>
    <property type="project" value="InterPro"/>
</dbReference>
<dbReference type="PANTHER" id="PTHR33989">
    <property type="match status" value="1"/>
</dbReference>
<keyword evidence="12" id="KW-1185">Reference proteome</keyword>
<name>R2T1W2_9ENTE</name>
<comment type="caution">
    <text evidence="11">The sequence shown here is derived from an EMBL/GenBank/DDBJ whole genome shotgun (WGS) entry which is preliminary data.</text>
</comment>
<feature type="transmembrane region" description="Helical" evidence="9">
    <location>
        <begin position="251"/>
        <end position="271"/>
    </location>
</feature>
<evidence type="ECO:0000256" key="2">
    <source>
        <dbReference type="ARBA" id="ARBA00022448"/>
    </source>
</evidence>
<proteinExistence type="predicted"/>
<dbReference type="NCBIfam" id="TIGR00410">
    <property type="entry name" value="lacE"/>
    <property type="match status" value="1"/>
</dbReference>
<evidence type="ECO:0000256" key="8">
    <source>
        <dbReference type="PIRNR" id="PIRNR006351"/>
    </source>
</evidence>
<dbReference type="InterPro" id="IPR051088">
    <property type="entry name" value="PTS_Sugar-EIIC/EIIB"/>
</dbReference>
<feature type="transmembrane region" description="Helical" evidence="9">
    <location>
        <begin position="321"/>
        <end position="340"/>
    </location>
</feature>
<dbReference type="PATRIC" id="fig|1158607.3.peg.1963"/>
<keyword evidence="4 8" id="KW-0762">Sugar transport</keyword>
<evidence type="ECO:0000256" key="6">
    <source>
        <dbReference type="ARBA" id="ARBA00022989"/>
    </source>
</evidence>
<dbReference type="GO" id="GO:1902815">
    <property type="term" value="P:N,N'-diacetylchitobiose import"/>
    <property type="evidence" value="ECO:0007669"/>
    <property type="project" value="TreeGrafter"/>
</dbReference>
<keyword evidence="6 9" id="KW-1133">Transmembrane helix</keyword>
<evidence type="ECO:0000313" key="12">
    <source>
        <dbReference type="Proteomes" id="UP000013782"/>
    </source>
</evidence>
<evidence type="ECO:0000259" key="10">
    <source>
        <dbReference type="PROSITE" id="PS51105"/>
    </source>
</evidence>
<protein>
    <recommendedName>
        <fullName evidence="8">Permease IIC component</fullName>
    </recommendedName>
</protein>